<reference evidence="2 3" key="1">
    <citation type="journal article" date="2021" name="BMC Genomics">
        <title>Datura genome reveals duplications of psychoactive alkaloid biosynthetic genes and high mutation rate following tissue culture.</title>
        <authorList>
            <person name="Rajewski A."/>
            <person name="Carter-House D."/>
            <person name="Stajich J."/>
            <person name="Litt A."/>
        </authorList>
    </citation>
    <scope>NUCLEOTIDE SEQUENCE [LARGE SCALE GENOMIC DNA]</scope>
    <source>
        <strain evidence="2">AR-01</strain>
    </source>
</reference>
<sequence length="90" mass="9738">MEKKTTQGNVGFVGPTASSDNNGVHTSSSSLVNHEVQTSNKNLEPPDDIKRPMENSHESKHDVISTYGTEITEKSIITSGQSRKPSEISP</sequence>
<organism evidence="2 3">
    <name type="scientific">Datura stramonium</name>
    <name type="common">Jimsonweed</name>
    <name type="synonym">Common thornapple</name>
    <dbReference type="NCBI Taxonomy" id="4076"/>
    <lineage>
        <taxon>Eukaryota</taxon>
        <taxon>Viridiplantae</taxon>
        <taxon>Streptophyta</taxon>
        <taxon>Embryophyta</taxon>
        <taxon>Tracheophyta</taxon>
        <taxon>Spermatophyta</taxon>
        <taxon>Magnoliopsida</taxon>
        <taxon>eudicotyledons</taxon>
        <taxon>Gunneridae</taxon>
        <taxon>Pentapetalae</taxon>
        <taxon>asterids</taxon>
        <taxon>lamiids</taxon>
        <taxon>Solanales</taxon>
        <taxon>Solanaceae</taxon>
        <taxon>Solanoideae</taxon>
        <taxon>Datureae</taxon>
        <taxon>Datura</taxon>
    </lineage>
</organism>
<name>A0ABS8TKK5_DATST</name>
<feature type="compositionally biased region" description="Polar residues" evidence="1">
    <location>
        <begin position="16"/>
        <end position="42"/>
    </location>
</feature>
<dbReference type="Proteomes" id="UP000823775">
    <property type="component" value="Unassembled WGS sequence"/>
</dbReference>
<accession>A0ABS8TKK5</accession>
<evidence type="ECO:0000313" key="2">
    <source>
        <dbReference type="EMBL" id="MCD7472076.1"/>
    </source>
</evidence>
<dbReference type="EMBL" id="JACEIK010001769">
    <property type="protein sequence ID" value="MCD7472076.1"/>
    <property type="molecule type" value="Genomic_DNA"/>
</dbReference>
<keyword evidence="3" id="KW-1185">Reference proteome</keyword>
<feature type="compositionally biased region" description="Basic and acidic residues" evidence="1">
    <location>
        <begin position="47"/>
        <end position="63"/>
    </location>
</feature>
<gene>
    <name evidence="2" type="ORF">HAX54_012964</name>
</gene>
<protein>
    <submittedName>
        <fullName evidence="2">Uncharacterized protein</fullName>
    </submittedName>
</protein>
<evidence type="ECO:0000313" key="3">
    <source>
        <dbReference type="Proteomes" id="UP000823775"/>
    </source>
</evidence>
<feature type="region of interest" description="Disordered" evidence="1">
    <location>
        <begin position="1"/>
        <end position="90"/>
    </location>
</feature>
<evidence type="ECO:0000256" key="1">
    <source>
        <dbReference type="SAM" id="MobiDB-lite"/>
    </source>
</evidence>
<proteinExistence type="predicted"/>
<comment type="caution">
    <text evidence="2">The sequence shown here is derived from an EMBL/GenBank/DDBJ whole genome shotgun (WGS) entry which is preliminary data.</text>
</comment>
<feature type="compositionally biased region" description="Polar residues" evidence="1">
    <location>
        <begin position="75"/>
        <end position="90"/>
    </location>
</feature>